<feature type="non-terminal residue" evidence="1">
    <location>
        <position position="81"/>
    </location>
</feature>
<dbReference type="EMBL" id="CAJVQC010056404">
    <property type="protein sequence ID" value="CAG8796401.1"/>
    <property type="molecule type" value="Genomic_DNA"/>
</dbReference>
<proteinExistence type="predicted"/>
<accession>A0ACA9RJV3</accession>
<keyword evidence="2" id="KW-1185">Reference proteome</keyword>
<organism evidence="1 2">
    <name type="scientific">Racocetra persica</name>
    <dbReference type="NCBI Taxonomy" id="160502"/>
    <lineage>
        <taxon>Eukaryota</taxon>
        <taxon>Fungi</taxon>
        <taxon>Fungi incertae sedis</taxon>
        <taxon>Mucoromycota</taxon>
        <taxon>Glomeromycotina</taxon>
        <taxon>Glomeromycetes</taxon>
        <taxon>Diversisporales</taxon>
        <taxon>Gigasporaceae</taxon>
        <taxon>Racocetra</taxon>
    </lineage>
</organism>
<reference evidence="1" key="1">
    <citation type="submission" date="2021-06" db="EMBL/GenBank/DDBJ databases">
        <authorList>
            <person name="Kallberg Y."/>
            <person name="Tangrot J."/>
            <person name="Rosling A."/>
        </authorList>
    </citation>
    <scope>NUCLEOTIDE SEQUENCE</scope>
    <source>
        <strain evidence="1">MA461A</strain>
    </source>
</reference>
<evidence type="ECO:0000313" key="1">
    <source>
        <dbReference type="EMBL" id="CAG8796401.1"/>
    </source>
</evidence>
<evidence type="ECO:0000313" key="2">
    <source>
        <dbReference type="Proteomes" id="UP000789920"/>
    </source>
</evidence>
<comment type="caution">
    <text evidence="1">The sequence shown here is derived from an EMBL/GenBank/DDBJ whole genome shotgun (WGS) entry which is preliminary data.</text>
</comment>
<name>A0ACA9RJV3_9GLOM</name>
<protein>
    <submittedName>
        <fullName evidence="1">6281_t:CDS:1</fullName>
    </submittedName>
</protein>
<gene>
    <name evidence="1" type="ORF">RPERSI_LOCUS20151</name>
</gene>
<dbReference type="Proteomes" id="UP000789920">
    <property type="component" value="Unassembled WGS sequence"/>
</dbReference>
<sequence length="81" mass="9527">MTETKIEKIIFTFRELESLEGQWQIKFAEEVAYQETKISGLILPKKINWSNFSESKPALKQDEQFIARVTENNCQIQETTE</sequence>